<dbReference type="Proteomes" id="UP000269396">
    <property type="component" value="Unassembled WGS sequence"/>
</dbReference>
<protein>
    <submittedName>
        <fullName evidence="2">Uncharacterized protein</fullName>
    </submittedName>
</protein>
<dbReference type="EMBL" id="UZAL01038962">
    <property type="protein sequence ID" value="VDP74616.1"/>
    <property type="molecule type" value="Genomic_DNA"/>
</dbReference>
<dbReference type="AlphaFoldDB" id="A0A3P8K762"/>
<feature type="region of interest" description="Disordered" evidence="1">
    <location>
        <begin position="94"/>
        <end position="117"/>
    </location>
</feature>
<gene>
    <name evidence="2" type="ORF">SMTD_LOCUS17584</name>
</gene>
<proteinExistence type="predicted"/>
<name>A0A3P8K762_9TREM</name>
<keyword evidence="3" id="KW-1185">Reference proteome</keyword>
<evidence type="ECO:0000313" key="3">
    <source>
        <dbReference type="Proteomes" id="UP000269396"/>
    </source>
</evidence>
<sequence>MPLYSGYEEKNDPYTQEVAPFLFKDALNALIGWESQGSRIIKAPFKTKEGITMNGIHCYAPINDKESIVARCSGKDLTILISTQRRTNYYGRQLEKDQRSTNFNVSPDALPQPALSNQMDLYQNIMQDSRKEKQEDDN</sequence>
<evidence type="ECO:0000256" key="1">
    <source>
        <dbReference type="SAM" id="MobiDB-lite"/>
    </source>
</evidence>
<evidence type="ECO:0000313" key="2">
    <source>
        <dbReference type="EMBL" id="VDP74616.1"/>
    </source>
</evidence>
<organism evidence="2 3">
    <name type="scientific">Schistosoma mattheei</name>
    <dbReference type="NCBI Taxonomy" id="31246"/>
    <lineage>
        <taxon>Eukaryota</taxon>
        <taxon>Metazoa</taxon>
        <taxon>Spiralia</taxon>
        <taxon>Lophotrochozoa</taxon>
        <taxon>Platyhelminthes</taxon>
        <taxon>Trematoda</taxon>
        <taxon>Digenea</taxon>
        <taxon>Strigeidida</taxon>
        <taxon>Schistosomatoidea</taxon>
        <taxon>Schistosomatidae</taxon>
        <taxon>Schistosoma</taxon>
    </lineage>
</organism>
<reference evidence="2 3" key="1">
    <citation type="submission" date="2018-11" db="EMBL/GenBank/DDBJ databases">
        <authorList>
            <consortium name="Pathogen Informatics"/>
        </authorList>
    </citation>
    <scope>NUCLEOTIDE SEQUENCE [LARGE SCALE GENOMIC DNA]</scope>
    <source>
        <strain>Denwood</strain>
        <strain evidence="3">Zambia</strain>
    </source>
</reference>
<accession>A0A3P8K762</accession>